<keyword evidence="2" id="KW-0812">Transmembrane</keyword>
<evidence type="ECO:0000256" key="2">
    <source>
        <dbReference type="SAM" id="Phobius"/>
    </source>
</evidence>
<keyword evidence="2" id="KW-1133">Transmembrane helix</keyword>
<accession>A0ABQ0H8I2</accession>
<name>A0ABQ0H8I2_9ACTN</name>
<keyword evidence="2" id="KW-0472">Membrane</keyword>
<evidence type="ECO:0000313" key="4">
    <source>
        <dbReference type="Proteomes" id="UP000004881"/>
    </source>
</evidence>
<comment type="caution">
    <text evidence="3">The sequence shown here is derived from an EMBL/GenBank/DDBJ whole genome shotgun (WGS) entry which is preliminary data.</text>
</comment>
<evidence type="ECO:0008006" key="5">
    <source>
        <dbReference type="Google" id="ProtNLM"/>
    </source>
</evidence>
<protein>
    <recommendedName>
        <fullName evidence="5">Lipoprotein</fullName>
    </recommendedName>
</protein>
<organism evidence="3 4">
    <name type="scientific">Gordonia terrae NBRC 100016</name>
    <dbReference type="NCBI Taxonomy" id="1089454"/>
    <lineage>
        <taxon>Bacteria</taxon>
        <taxon>Bacillati</taxon>
        <taxon>Actinomycetota</taxon>
        <taxon>Actinomycetes</taxon>
        <taxon>Mycobacteriales</taxon>
        <taxon>Gordoniaceae</taxon>
        <taxon>Gordonia</taxon>
    </lineage>
</organism>
<dbReference type="InterPro" id="IPR046652">
    <property type="entry name" value="DUF6764"/>
</dbReference>
<evidence type="ECO:0000313" key="3">
    <source>
        <dbReference type="EMBL" id="GAB42167.1"/>
    </source>
</evidence>
<gene>
    <name evidence="3" type="ORF">GOTRE_010_00010</name>
</gene>
<evidence type="ECO:0000256" key="1">
    <source>
        <dbReference type="SAM" id="MobiDB-lite"/>
    </source>
</evidence>
<reference evidence="3 4" key="1">
    <citation type="submission" date="2012-02" db="EMBL/GenBank/DDBJ databases">
        <title>Whole genome shotgun sequence of Gordonia terrae NBRC 100016.</title>
        <authorList>
            <person name="Takarada H."/>
            <person name="Hosoyama A."/>
            <person name="Tsuchikane K."/>
            <person name="Katsumata H."/>
            <person name="Yamazaki S."/>
            <person name="Fujita N."/>
        </authorList>
    </citation>
    <scope>NUCLEOTIDE SEQUENCE [LARGE SCALE GENOMIC DNA]</scope>
    <source>
        <strain evidence="3 4">NBRC 100016</strain>
    </source>
</reference>
<feature type="region of interest" description="Disordered" evidence="1">
    <location>
        <begin position="87"/>
        <end position="108"/>
    </location>
</feature>
<proteinExistence type="predicted"/>
<feature type="transmembrane region" description="Helical" evidence="2">
    <location>
        <begin position="36"/>
        <end position="56"/>
    </location>
</feature>
<keyword evidence="4" id="KW-1185">Reference proteome</keyword>
<dbReference type="Pfam" id="PF20550">
    <property type="entry name" value="DUF6764"/>
    <property type="match status" value="1"/>
</dbReference>
<dbReference type="Proteomes" id="UP000004881">
    <property type="component" value="Unassembled WGS sequence"/>
</dbReference>
<sequence length="203" mass="20158">MTGRSTPPRRRPLYAEGVPYRAPDQWRPKQLRIKKFAVRGLVLAAGLAGCVGFAGLSGEGVSSASTHCSVSNGHQVERVEGRSGCGAKAGLGSSATADERSGGGTAISVSDNGGNAAAYNLQPGSTALAGANSRGNAYSVTTGPSALSVAQARRGGTTVAVGGWGGEAYAGPEGARCSGGFAAAFDTSTGKACLHSGSIDLRN</sequence>
<dbReference type="EMBL" id="BAFD01000010">
    <property type="protein sequence ID" value="GAB42167.1"/>
    <property type="molecule type" value="Genomic_DNA"/>
</dbReference>